<sequence>MNWAWVTSHDQLWHSPTFPMWLTLLVAIFFAIIVLLTLVRAEKSAANGVLTIIALLAIGVAGAVTIRGFGPDGGEAFGSKHLSAPVNVAMPALSCVDGLAGDVVEVACEKALFGKPDAAAAAVSYVASEISRLRSFGDVAAANGVISPELQALRRAIERDRYGLVAHVLVARDHCQPSDCAAFQSLTDHSQVAANMEERVYEKLVMRYAPSWSEPAATADAAMPGTPTSALVSEPTGHPTTMDFPTAASIPPVNIMTPEPPTGAASPPPPTSAAAQTVPKPRPAAARKPHAPKPHPAEPVRLTPAPSSAGAQN</sequence>
<proteinExistence type="predicted"/>
<dbReference type="AlphaFoldDB" id="Q1QKN1"/>
<keyword evidence="2" id="KW-0472">Membrane</keyword>
<evidence type="ECO:0000313" key="4">
    <source>
        <dbReference type="Proteomes" id="UP000001953"/>
    </source>
</evidence>
<keyword evidence="2" id="KW-0812">Transmembrane</keyword>
<dbReference type="HOGENOM" id="CLU_905791_0_0_5"/>
<evidence type="ECO:0000256" key="2">
    <source>
        <dbReference type="SAM" id="Phobius"/>
    </source>
</evidence>
<organism evidence="3 4">
    <name type="scientific">Nitrobacter hamburgensis (strain DSM 10229 / NCIMB 13809 / X14)</name>
    <dbReference type="NCBI Taxonomy" id="323097"/>
    <lineage>
        <taxon>Bacteria</taxon>
        <taxon>Pseudomonadati</taxon>
        <taxon>Pseudomonadota</taxon>
        <taxon>Alphaproteobacteria</taxon>
        <taxon>Hyphomicrobiales</taxon>
        <taxon>Nitrobacteraceae</taxon>
        <taxon>Nitrobacter</taxon>
    </lineage>
</organism>
<dbReference type="eggNOG" id="ENOG50348SR">
    <property type="taxonomic scope" value="Bacteria"/>
</dbReference>
<dbReference type="OrthoDB" id="8264807at2"/>
<feature type="transmembrane region" description="Helical" evidence="2">
    <location>
        <begin position="20"/>
        <end position="39"/>
    </location>
</feature>
<feature type="compositionally biased region" description="Pro residues" evidence="1">
    <location>
        <begin position="258"/>
        <end position="271"/>
    </location>
</feature>
<evidence type="ECO:0000313" key="3">
    <source>
        <dbReference type="EMBL" id="ABE63216.1"/>
    </source>
</evidence>
<dbReference type="STRING" id="323097.Nham_2426"/>
<dbReference type="Proteomes" id="UP000001953">
    <property type="component" value="Chromosome"/>
</dbReference>
<dbReference type="KEGG" id="nha:Nham_2426"/>
<gene>
    <name evidence="3" type="ordered locus">Nham_2426</name>
</gene>
<keyword evidence="4" id="KW-1185">Reference proteome</keyword>
<dbReference type="EMBL" id="CP000319">
    <property type="protein sequence ID" value="ABE63216.1"/>
    <property type="molecule type" value="Genomic_DNA"/>
</dbReference>
<protein>
    <submittedName>
        <fullName evidence="3">Uncharacterized protein</fullName>
    </submittedName>
</protein>
<keyword evidence="2" id="KW-1133">Transmembrane helix</keyword>
<reference evidence="3 4" key="1">
    <citation type="submission" date="2006-03" db="EMBL/GenBank/DDBJ databases">
        <title>Complete sequence of chromosome of Nitrobacter hamburgensis X14.</title>
        <authorList>
            <consortium name="US DOE Joint Genome Institute"/>
            <person name="Copeland A."/>
            <person name="Lucas S."/>
            <person name="Lapidus A."/>
            <person name="Barry K."/>
            <person name="Detter J.C."/>
            <person name="Glavina del Rio T."/>
            <person name="Hammon N."/>
            <person name="Israni S."/>
            <person name="Dalin E."/>
            <person name="Tice H."/>
            <person name="Pitluck S."/>
            <person name="Chain P."/>
            <person name="Malfatti S."/>
            <person name="Shin M."/>
            <person name="Vergez L."/>
            <person name="Schmutz J."/>
            <person name="Larimer F."/>
            <person name="Land M."/>
            <person name="Hauser L."/>
            <person name="Kyrpides N."/>
            <person name="Ivanova N."/>
            <person name="Ward B."/>
            <person name="Arp D."/>
            <person name="Klotz M."/>
            <person name="Stein L."/>
            <person name="O'Mullan G."/>
            <person name="Starkenburg S."/>
            <person name="Sayavedra L."/>
            <person name="Poret-Peterson A.T."/>
            <person name="Gentry M.E."/>
            <person name="Bruce D."/>
            <person name="Richardson P."/>
        </authorList>
    </citation>
    <scope>NUCLEOTIDE SEQUENCE [LARGE SCALE GENOMIC DNA]</scope>
    <source>
        <strain evidence="4">DSM 10229 / NCIMB 13809 / X14</strain>
    </source>
</reference>
<accession>Q1QKN1</accession>
<evidence type="ECO:0000256" key="1">
    <source>
        <dbReference type="SAM" id="MobiDB-lite"/>
    </source>
</evidence>
<name>Q1QKN1_NITHX</name>
<feature type="transmembrane region" description="Helical" evidence="2">
    <location>
        <begin position="46"/>
        <end position="66"/>
    </location>
</feature>
<feature type="compositionally biased region" description="Low complexity" evidence="1">
    <location>
        <begin position="272"/>
        <end position="284"/>
    </location>
</feature>
<feature type="region of interest" description="Disordered" evidence="1">
    <location>
        <begin position="217"/>
        <end position="313"/>
    </location>
</feature>
<dbReference type="RefSeq" id="WP_011510888.1">
    <property type="nucleotide sequence ID" value="NC_007964.1"/>
</dbReference>